<sequence length="451" mass="47640">MAVDPSTGHEFAELPSTTPPQVAELVDAARRALTSERDWRTPLVRAGALQRMARRVEEQADALADLETRDTGKPLSQSKADVRATVRYLDYYAGSVERLEGRTIPLGPDALDYTVREPWGVCAQIIPWNYPLQVAARCAAPALAAGNAVILKPSELASITPLQLAQIAYEAGVPDGFLQVATGDGTTGDALVRHPGVDHVTFVGSAATGAQVAAVCAHRLVPVELELGGKSPNLVFEDADLDRAVPAIVRGLVQNSGQSCSAGSRLLVEKTRYEEVTARVAAAFADVTIGPGVEDQDLGPLISARQLDRATAMLEHARAGGARVVGGEADALFMRPALVTRVKTDMEIFHEEVFGPVLAAVPFEDERHAVELANATAYGLVAGVWTRDLARAHRVAAGVRAGQVFVNGYGVGGGVELPFGGMGRSGYGRGKGIEALLAYSQVKNVWIALDG</sequence>
<protein>
    <submittedName>
        <fullName evidence="5">Aldehyde dehydrogenase family protein</fullName>
    </submittedName>
</protein>
<dbReference type="EMBL" id="JAPCID010000076">
    <property type="protein sequence ID" value="MDA0142149.1"/>
    <property type="molecule type" value="Genomic_DNA"/>
</dbReference>
<evidence type="ECO:0000256" key="3">
    <source>
        <dbReference type="RuleBase" id="RU003345"/>
    </source>
</evidence>
<dbReference type="Proteomes" id="UP001147700">
    <property type="component" value="Unassembled WGS sequence"/>
</dbReference>
<proteinExistence type="inferred from homology"/>
<reference evidence="5" key="1">
    <citation type="submission" date="2022-10" db="EMBL/GenBank/DDBJ databases">
        <title>The WGS of Solirubrobacter sp. CPCC 204708.</title>
        <authorList>
            <person name="Jiang Z."/>
        </authorList>
    </citation>
    <scope>NUCLEOTIDE SEQUENCE</scope>
    <source>
        <strain evidence="5">CPCC 204708</strain>
    </source>
</reference>
<organism evidence="5 6">
    <name type="scientific">Solirubrobacter deserti</name>
    <dbReference type="NCBI Taxonomy" id="2282478"/>
    <lineage>
        <taxon>Bacteria</taxon>
        <taxon>Bacillati</taxon>
        <taxon>Actinomycetota</taxon>
        <taxon>Thermoleophilia</taxon>
        <taxon>Solirubrobacterales</taxon>
        <taxon>Solirubrobacteraceae</taxon>
        <taxon>Solirubrobacter</taxon>
    </lineage>
</organism>
<dbReference type="InterPro" id="IPR015590">
    <property type="entry name" value="Aldehyde_DH_dom"/>
</dbReference>
<keyword evidence="6" id="KW-1185">Reference proteome</keyword>
<dbReference type="Gene3D" id="3.40.605.10">
    <property type="entry name" value="Aldehyde Dehydrogenase, Chain A, domain 1"/>
    <property type="match status" value="1"/>
</dbReference>
<dbReference type="Gene3D" id="3.40.309.10">
    <property type="entry name" value="Aldehyde Dehydrogenase, Chain A, domain 2"/>
    <property type="match status" value="1"/>
</dbReference>
<dbReference type="SUPFAM" id="SSF53720">
    <property type="entry name" value="ALDH-like"/>
    <property type="match status" value="1"/>
</dbReference>
<dbReference type="InterPro" id="IPR029510">
    <property type="entry name" value="Ald_DH_CS_GLU"/>
</dbReference>
<dbReference type="PROSITE" id="PS00070">
    <property type="entry name" value="ALDEHYDE_DEHYDR_CYS"/>
    <property type="match status" value="1"/>
</dbReference>
<dbReference type="InterPro" id="IPR016161">
    <property type="entry name" value="Ald_DH/histidinol_DH"/>
</dbReference>
<dbReference type="InterPro" id="IPR016160">
    <property type="entry name" value="Ald_DH_CS_CYS"/>
</dbReference>
<dbReference type="InterPro" id="IPR016163">
    <property type="entry name" value="Ald_DH_C"/>
</dbReference>
<comment type="caution">
    <text evidence="5">The sequence shown here is derived from an EMBL/GenBank/DDBJ whole genome shotgun (WGS) entry which is preliminary data.</text>
</comment>
<dbReference type="Pfam" id="PF00171">
    <property type="entry name" value="Aldedh"/>
    <property type="match status" value="1"/>
</dbReference>
<dbReference type="PANTHER" id="PTHR11699">
    <property type="entry name" value="ALDEHYDE DEHYDROGENASE-RELATED"/>
    <property type="match status" value="1"/>
</dbReference>
<dbReference type="PROSITE" id="PS00687">
    <property type="entry name" value="ALDEHYDE_DEHYDR_GLU"/>
    <property type="match status" value="1"/>
</dbReference>
<feature type="active site" evidence="2">
    <location>
        <position position="226"/>
    </location>
</feature>
<evidence type="ECO:0000256" key="2">
    <source>
        <dbReference type="PROSITE-ProRule" id="PRU10007"/>
    </source>
</evidence>
<dbReference type="InterPro" id="IPR016162">
    <property type="entry name" value="Ald_DH_N"/>
</dbReference>
<evidence type="ECO:0000313" key="5">
    <source>
        <dbReference type="EMBL" id="MDA0142149.1"/>
    </source>
</evidence>
<name>A0ABT4RU93_9ACTN</name>
<accession>A0ABT4RU93</accession>
<evidence type="ECO:0000256" key="1">
    <source>
        <dbReference type="ARBA" id="ARBA00023002"/>
    </source>
</evidence>
<evidence type="ECO:0000259" key="4">
    <source>
        <dbReference type="Pfam" id="PF00171"/>
    </source>
</evidence>
<feature type="domain" description="Aldehyde dehydrogenase" evidence="4">
    <location>
        <begin position="3"/>
        <end position="445"/>
    </location>
</feature>
<gene>
    <name evidence="5" type="ORF">OJ962_31990</name>
</gene>
<comment type="similarity">
    <text evidence="3">Belongs to the aldehyde dehydrogenase family.</text>
</comment>
<dbReference type="RefSeq" id="WP_202954301.1">
    <property type="nucleotide sequence ID" value="NZ_JAPCID010000076.1"/>
</dbReference>
<evidence type="ECO:0000313" key="6">
    <source>
        <dbReference type="Proteomes" id="UP001147700"/>
    </source>
</evidence>
<keyword evidence="1 3" id="KW-0560">Oxidoreductase</keyword>